<dbReference type="PROSITE" id="PS01360">
    <property type="entry name" value="ZF_MYND_1"/>
    <property type="match status" value="1"/>
</dbReference>
<sequence>MAVCAVCAHPASLQCSACHRVAYCTQEHQEFAWEKHKRLCKILQKMDRGEPTPDPKSYCGLCGKTGGPLRTTDCCGKTLCDDYEKYVMFTYSHDSCSRNHDRYTSCHSHHTEEHSGSDWKTCIECAEGFDPEFTAWYGTNNFNFLDDILPNPPTFSPKYCKKCGKMVKQNAESNSRLPDRSILCSTCM</sequence>
<keyword evidence="2 4" id="KW-0863">Zinc-finger</keyword>
<proteinExistence type="predicted"/>
<accession>A0A9P5YX80</accession>
<dbReference type="InterPro" id="IPR002893">
    <property type="entry name" value="Znf_MYND"/>
</dbReference>
<dbReference type="SUPFAM" id="SSF144232">
    <property type="entry name" value="HIT/MYND zinc finger-like"/>
    <property type="match status" value="1"/>
</dbReference>
<evidence type="ECO:0000256" key="1">
    <source>
        <dbReference type="ARBA" id="ARBA00022723"/>
    </source>
</evidence>
<keyword evidence="7" id="KW-1185">Reference proteome</keyword>
<reference evidence="6" key="1">
    <citation type="submission" date="2020-11" db="EMBL/GenBank/DDBJ databases">
        <authorList>
            <consortium name="DOE Joint Genome Institute"/>
            <person name="Ahrendt S."/>
            <person name="Riley R."/>
            <person name="Andreopoulos W."/>
            <person name="Labutti K."/>
            <person name="Pangilinan J."/>
            <person name="Ruiz-Duenas F.J."/>
            <person name="Barrasa J.M."/>
            <person name="Sanchez-Garcia M."/>
            <person name="Camarero S."/>
            <person name="Miyauchi S."/>
            <person name="Serrano A."/>
            <person name="Linde D."/>
            <person name="Babiker R."/>
            <person name="Drula E."/>
            <person name="Ayuso-Fernandez I."/>
            <person name="Pacheco R."/>
            <person name="Padilla G."/>
            <person name="Ferreira P."/>
            <person name="Barriuso J."/>
            <person name="Kellner H."/>
            <person name="Castanera R."/>
            <person name="Alfaro M."/>
            <person name="Ramirez L."/>
            <person name="Pisabarro A.G."/>
            <person name="Kuo A."/>
            <person name="Tritt A."/>
            <person name="Lipzen A."/>
            <person name="He G."/>
            <person name="Yan M."/>
            <person name="Ng V."/>
            <person name="Cullen D."/>
            <person name="Martin F."/>
            <person name="Rosso M.-N."/>
            <person name="Henrissat B."/>
            <person name="Hibbett D."/>
            <person name="Martinez A.T."/>
            <person name="Grigoriev I.V."/>
        </authorList>
    </citation>
    <scope>NUCLEOTIDE SEQUENCE</scope>
    <source>
        <strain evidence="6">CIRM-BRFM 674</strain>
    </source>
</reference>
<dbReference type="Gene3D" id="6.10.140.2220">
    <property type="match status" value="1"/>
</dbReference>
<dbReference type="Pfam" id="PF01753">
    <property type="entry name" value="zf-MYND"/>
    <property type="match status" value="1"/>
</dbReference>
<evidence type="ECO:0000256" key="2">
    <source>
        <dbReference type="ARBA" id="ARBA00022771"/>
    </source>
</evidence>
<evidence type="ECO:0000313" key="7">
    <source>
        <dbReference type="Proteomes" id="UP000807469"/>
    </source>
</evidence>
<name>A0A9P5YX80_9AGAR</name>
<organism evidence="6 7">
    <name type="scientific">Pholiota conissans</name>
    <dbReference type="NCBI Taxonomy" id="109636"/>
    <lineage>
        <taxon>Eukaryota</taxon>
        <taxon>Fungi</taxon>
        <taxon>Dikarya</taxon>
        <taxon>Basidiomycota</taxon>
        <taxon>Agaricomycotina</taxon>
        <taxon>Agaricomycetes</taxon>
        <taxon>Agaricomycetidae</taxon>
        <taxon>Agaricales</taxon>
        <taxon>Agaricineae</taxon>
        <taxon>Strophariaceae</taxon>
        <taxon>Pholiota</taxon>
    </lineage>
</organism>
<dbReference type="PROSITE" id="PS50865">
    <property type="entry name" value="ZF_MYND_2"/>
    <property type="match status" value="1"/>
</dbReference>
<evidence type="ECO:0000313" key="6">
    <source>
        <dbReference type="EMBL" id="KAF9476773.1"/>
    </source>
</evidence>
<evidence type="ECO:0000256" key="3">
    <source>
        <dbReference type="ARBA" id="ARBA00022833"/>
    </source>
</evidence>
<feature type="domain" description="MYND-type" evidence="5">
    <location>
        <begin position="4"/>
        <end position="40"/>
    </location>
</feature>
<evidence type="ECO:0000259" key="5">
    <source>
        <dbReference type="PROSITE" id="PS50865"/>
    </source>
</evidence>
<keyword evidence="1" id="KW-0479">Metal-binding</keyword>
<dbReference type="GO" id="GO:0008270">
    <property type="term" value="F:zinc ion binding"/>
    <property type="evidence" value="ECO:0007669"/>
    <property type="project" value="UniProtKB-KW"/>
</dbReference>
<dbReference type="AlphaFoldDB" id="A0A9P5YX80"/>
<dbReference type="OrthoDB" id="2212237at2759"/>
<comment type="caution">
    <text evidence="6">The sequence shown here is derived from an EMBL/GenBank/DDBJ whole genome shotgun (WGS) entry which is preliminary data.</text>
</comment>
<gene>
    <name evidence="6" type="ORF">BDN70DRAFT_151461</name>
</gene>
<dbReference type="EMBL" id="MU155282">
    <property type="protein sequence ID" value="KAF9476773.1"/>
    <property type="molecule type" value="Genomic_DNA"/>
</dbReference>
<protein>
    <recommendedName>
        <fullName evidence="5">MYND-type domain-containing protein</fullName>
    </recommendedName>
</protein>
<keyword evidence="3" id="KW-0862">Zinc</keyword>
<evidence type="ECO:0000256" key="4">
    <source>
        <dbReference type="PROSITE-ProRule" id="PRU00134"/>
    </source>
</evidence>
<dbReference type="Proteomes" id="UP000807469">
    <property type="component" value="Unassembled WGS sequence"/>
</dbReference>